<keyword evidence="9" id="KW-1185">Reference proteome</keyword>
<dbReference type="Gene3D" id="1.20.1250.20">
    <property type="entry name" value="MFS general substrate transporter like domains"/>
    <property type="match status" value="2"/>
</dbReference>
<keyword evidence="2" id="KW-0813">Transport</keyword>
<dbReference type="Proteomes" id="UP000053558">
    <property type="component" value="Unassembled WGS sequence"/>
</dbReference>
<evidence type="ECO:0000259" key="7">
    <source>
        <dbReference type="PROSITE" id="PS50850"/>
    </source>
</evidence>
<evidence type="ECO:0000256" key="1">
    <source>
        <dbReference type="ARBA" id="ARBA00004141"/>
    </source>
</evidence>
<dbReference type="InterPro" id="IPR020846">
    <property type="entry name" value="MFS_dom"/>
</dbReference>
<dbReference type="PANTHER" id="PTHR43791:SF65">
    <property type="entry name" value="MAJOR FACILITATOR SUPERFAMILY (MFS) PROFILE DOMAIN-CONTAINING PROTEIN-RELATED"/>
    <property type="match status" value="1"/>
</dbReference>
<evidence type="ECO:0000256" key="5">
    <source>
        <dbReference type="ARBA" id="ARBA00023136"/>
    </source>
</evidence>
<dbReference type="GO" id="GO:0016020">
    <property type="term" value="C:membrane"/>
    <property type="evidence" value="ECO:0007669"/>
    <property type="project" value="UniProtKB-SubCell"/>
</dbReference>
<proteinExistence type="predicted"/>
<dbReference type="KEGG" id="cput:CONPUDRAFT_106129"/>
<evidence type="ECO:0000256" key="3">
    <source>
        <dbReference type="ARBA" id="ARBA00022692"/>
    </source>
</evidence>
<gene>
    <name evidence="8" type="ORF">CONPUDRAFT_106129</name>
</gene>
<accession>A0A5M3MLU4</accession>
<feature type="transmembrane region" description="Helical" evidence="6">
    <location>
        <begin position="411"/>
        <end position="434"/>
    </location>
</feature>
<feature type="transmembrane region" description="Helical" evidence="6">
    <location>
        <begin position="241"/>
        <end position="261"/>
    </location>
</feature>
<feature type="transmembrane region" description="Helical" evidence="6">
    <location>
        <begin position="446"/>
        <end position="466"/>
    </location>
</feature>
<evidence type="ECO:0000256" key="4">
    <source>
        <dbReference type="ARBA" id="ARBA00022989"/>
    </source>
</evidence>
<dbReference type="OrthoDB" id="1935484at2759"/>
<name>A0A5M3MLU4_CONPW</name>
<feature type="transmembrane region" description="Helical" evidence="6">
    <location>
        <begin position="478"/>
        <end position="499"/>
    </location>
</feature>
<feature type="transmembrane region" description="Helical" evidence="6">
    <location>
        <begin position="205"/>
        <end position="229"/>
    </location>
</feature>
<dbReference type="Pfam" id="PF07690">
    <property type="entry name" value="MFS_1"/>
    <property type="match status" value="1"/>
</dbReference>
<dbReference type="FunFam" id="1.20.1250.20:FF:000106">
    <property type="entry name" value="MFS transporter, putative"/>
    <property type="match status" value="1"/>
</dbReference>
<dbReference type="InterPro" id="IPR036259">
    <property type="entry name" value="MFS_trans_sf"/>
</dbReference>
<dbReference type="PROSITE" id="PS50850">
    <property type="entry name" value="MFS"/>
    <property type="match status" value="1"/>
</dbReference>
<dbReference type="RefSeq" id="XP_007769942.1">
    <property type="nucleotide sequence ID" value="XM_007771752.1"/>
</dbReference>
<evidence type="ECO:0000256" key="2">
    <source>
        <dbReference type="ARBA" id="ARBA00022448"/>
    </source>
</evidence>
<feature type="domain" description="Major facilitator superfamily (MFS) profile" evidence="7">
    <location>
        <begin position="79"/>
        <end position="503"/>
    </location>
</feature>
<keyword evidence="3 6" id="KW-0812">Transmembrane</keyword>
<protein>
    <submittedName>
        <fullName evidence="8">MFS general substrate transporter</fullName>
    </submittedName>
</protein>
<organism evidence="8 9">
    <name type="scientific">Coniophora puteana (strain RWD-64-598)</name>
    <name type="common">Brown rot fungus</name>
    <dbReference type="NCBI Taxonomy" id="741705"/>
    <lineage>
        <taxon>Eukaryota</taxon>
        <taxon>Fungi</taxon>
        <taxon>Dikarya</taxon>
        <taxon>Basidiomycota</taxon>
        <taxon>Agaricomycotina</taxon>
        <taxon>Agaricomycetes</taxon>
        <taxon>Agaricomycetidae</taxon>
        <taxon>Boletales</taxon>
        <taxon>Coniophorineae</taxon>
        <taxon>Coniophoraceae</taxon>
        <taxon>Coniophora</taxon>
    </lineage>
</organism>
<evidence type="ECO:0000256" key="6">
    <source>
        <dbReference type="SAM" id="Phobius"/>
    </source>
</evidence>
<feature type="transmembrane region" description="Helical" evidence="6">
    <location>
        <begin position="384"/>
        <end position="405"/>
    </location>
</feature>
<dbReference type="InterPro" id="IPR011701">
    <property type="entry name" value="MFS"/>
</dbReference>
<evidence type="ECO:0000313" key="9">
    <source>
        <dbReference type="Proteomes" id="UP000053558"/>
    </source>
</evidence>
<dbReference type="GeneID" id="19198570"/>
<dbReference type="OMA" id="FWMANRL"/>
<reference evidence="9" key="1">
    <citation type="journal article" date="2012" name="Science">
        <title>The Paleozoic origin of enzymatic lignin decomposition reconstructed from 31 fungal genomes.</title>
        <authorList>
            <person name="Floudas D."/>
            <person name="Binder M."/>
            <person name="Riley R."/>
            <person name="Barry K."/>
            <person name="Blanchette R.A."/>
            <person name="Henrissat B."/>
            <person name="Martinez A.T."/>
            <person name="Otillar R."/>
            <person name="Spatafora J.W."/>
            <person name="Yadav J.S."/>
            <person name="Aerts A."/>
            <person name="Benoit I."/>
            <person name="Boyd A."/>
            <person name="Carlson A."/>
            <person name="Copeland A."/>
            <person name="Coutinho P.M."/>
            <person name="de Vries R.P."/>
            <person name="Ferreira P."/>
            <person name="Findley K."/>
            <person name="Foster B."/>
            <person name="Gaskell J."/>
            <person name="Glotzer D."/>
            <person name="Gorecki P."/>
            <person name="Heitman J."/>
            <person name="Hesse C."/>
            <person name="Hori C."/>
            <person name="Igarashi K."/>
            <person name="Jurgens J.A."/>
            <person name="Kallen N."/>
            <person name="Kersten P."/>
            <person name="Kohler A."/>
            <person name="Kuees U."/>
            <person name="Kumar T.K.A."/>
            <person name="Kuo A."/>
            <person name="LaButti K."/>
            <person name="Larrondo L.F."/>
            <person name="Lindquist E."/>
            <person name="Ling A."/>
            <person name="Lombard V."/>
            <person name="Lucas S."/>
            <person name="Lundell T."/>
            <person name="Martin R."/>
            <person name="McLaughlin D.J."/>
            <person name="Morgenstern I."/>
            <person name="Morin E."/>
            <person name="Murat C."/>
            <person name="Nagy L.G."/>
            <person name="Nolan M."/>
            <person name="Ohm R.A."/>
            <person name="Patyshakuliyeva A."/>
            <person name="Rokas A."/>
            <person name="Ruiz-Duenas F.J."/>
            <person name="Sabat G."/>
            <person name="Salamov A."/>
            <person name="Samejima M."/>
            <person name="Schmutz J."/>
            <person name="Slot J.C."/>
            <person name="St John F."/>
            <person name="Stenlid J."/>
            <person name="Sun H."/>
            <person name="Sun S."/>
            <person name="Syed K."/>
            <person name="Tsang A."/>
            <person name="Wiebenga A."/>
            <person name="Young D."/>
            <person name="Pisabarro A."/>
            <person name="Eastwood D.C."/>
            <person name="Martin F."/>
            <person name="Cullen D."/>
            <person name="Grigoriev I.V."/>
            <person name="Hibbett D.S."/>
        </authorList>
    </citation>
    <scope>NUCLEOTIDE SEQUENCE [LARGE SCALE GENOMIC DNA]</scope>
    <source>
        <strain evidence="9">RWD-64-598 SS2</strain>
    </source>
</reference>
<keyword evidence="4 6" id="KW-1133">Transmembrane helix</keyword>
<sequence length="539" mass="61857">MEFEELQRTKAGWHRRKLRDRREKDLDDIATQPSVFDDPVALEVYRPPPEYENAHRFDPKATWTWREEKSLVRKIDIRIMLWSCLMVFCLSLDRGNISQANTDNFLPDLGLTTDDYNLGNSVFRFAFVAAELPSQIVSKRIGPDVWIPIQITLWSAVSLSQFWLTGRATFLLTRVLIGVLEGGFIPDTVLYLSYFYTKTELPIRIGWFFVSSSYLSSLIGAFLATGFLAIQDATATEGWRYLFLLEGILTAVVGIASFFMLPPGPTQTKAWFRPKGWFTEREEVIMVNRILRDDPYKSTMHNRQGLSLPMIWKAICDWRLWPLYYIGFVYGLPVGPPQQYLTLTLRNLGFSTTQSNLLTIPSLIIGIIGLVATTYLAELTNSRTLACLTLQIWALPLLIALYTFTTDTSPWVYYIVVTLITGFPYVHPIQVAWASRNSGSVQGRTVSASLYNICVNLGTVAYSNIYQASDAPLYKHGNLALIFITVHNFVAYGLTWLFYRETNRRRQYKWDNMSEKEQQSYIEATADKGNQRLDFRFAY</sequence>
<dbReference type="GO" id="GO:0022857">
    <property type="term" value="F:transmembrane transporter activity"/>
    <property type="evidence" value="ECO:0007669"/>
    <property type="project" value="InterPro"/>
</dbReference>
<feature type="transmembrane region" description="Helical" evidence="6">
    <location>
        <begin position="171"/>
        <end position="193"/>
    </location>
</feature>
<dbReference type="PANTHER" id="PTHR43791">
    <property type="entry name" value="PERMEASE-RELATED"/>
    <property type="match status" value="1"/>
</dbReference>
<dbReference type="SUPFAM" id="SSF103473">
    <property type="entry name" value="MFS general substrate transporter"/>
    <property type="match status" value="1"/>
</dbReference>
<keyword evidence="5 6" id="KW-0472">Membrane</keyword>
<feature type="transmembrane region" description="Helical" evidence="6">
    <location>
        <begin position="357"/>
        <end position="377"/>
    </location>
</feature>
<dbReference type="AlphaFoldDB" id="A0A5M3MLU4"/>
<comment type="caution">
    <text evidence="8">The sequence shown here is derived from an EMBL/GenBank/DDBJ whole genome shotgun (WGS) entry which is preliminary data.</text>
</comment>
<evidence type="ECO:0000313" key="8">
    <source>
        <dbReference type="EMBL" id="EIW79551.1"/>
    </source>
</evidence>
<dbReference type="EMBL" id="JH711580">
    <property type="protein sequence ID" value="EIW79551.1"/>
    <property type="molecule type" value="Genomic_DNA"/>
</dbReference>
<comment type="subcellular location">
    <subcellularLocation>
        <location evidence="1">Membrane</location>
        <topology evidence="1">Multi-pass membrane protein</topology>
    </subcellularLocation>
</comment>